<dbReference type="AlphaFoldDB" id="A0A813Q7G8"/>
<feature type="compositionally biased region" description="Polar residues" evidence="1">
    <location>
        <begin position="98"/>
        <end position="108"/>
    </location>
</feature>
<evidence type="ECO:0000256" key="1">
    <source>
        <dbReference type="SAM" id="MobiDB-lite"/>
    </source>
</evidence>
<feature type="compositionally biased region" description="Polar residues" evidence="1">
    <location>
        <begin position="62"/>
        <end position="72"/>
    </location>
</feature>
<sequence>MSLQAQFYEAQRRQHFADHRQSLGFARQVQQSKYQSRYIPVGVLREDDMFVPWTYNPLRRTQSSANAQTWSQKEQDPRPPPPAPEKERYVHYGKLQKRYTSTDYIQQR</sequence>
<name>A0A813Q7G8_9BILA</name>
<feature type="region of interest" description="Disordered" evidence="1">
    <location>
        <begin position="62"/>
        <end position="108"/>
    </location>
</feature>
<gene>
    <name evidence="2" type="ORF">VCS650_LOCUS1926</name>
</gene>
<evidence type="ECO:0000313" key="3">
    <source>
        <dbReference type="Proteomes" id="UP000663891"/>
    </source>
</evidence>
<dbReference type="EMBL" id="CAJNON010000009">
    <property type="protein sequence ID" value="CAF0763047.1"/>
    <property type="molecule type" value="Genomic_DNA"/>
</dbReference>
<organism evidence="2 3">
    <name type="scientific">Adineta steineri</name>
    <dbReference type="NCBI Taxonomy" id="433720"/>
    <lineage>
        <taxon>Eukaryota</taxon>
        <taxon>Metazoa</taxon>
        <taxon>Spiralia</taxon>
        <taxon>Gnathifera</taxon>
        <taxon>Rotifera</taxon>
        <taxon>Eurotatoria</taxon>
        <taxon>Bdelloidea</taxon>
        <taxon>Adinetida</taxon>
        <taxon>Adinetidae</taxon>
        <taxon>Adineta</taxon>
    </lineage>
</organism>
<dbReference type="Proteomes" id="UP000663891">
    <property type="component" value="Unassembled WGS sequence"/>
</dbReference>
<dbReference type="OrthoDB" id="10003391at2759"/>
<reference evidence="2" key="1">
    <citation type="submission" date="2021-02" db="EMBL/GenBank/DDBJ databases">
        <authorList>
            <person name="Nowell W R."/>
        </authorList>
    </citation>
    <scope>NUCLEOTIDE SEQUENCE</scope>
</reference>
<proteinExistence type="predicted"/>
<comment type="caution">
    <text evidence="2">The sequence shown here is derived from an EMBL/GenBank/DDBJ whole genome shotgun (WGS) entry which is preliminary data.</text>
</comment>
<evidence type="ECO:0000313" key="2">
    <source>
        <dbReference type="EMBL" id="CAF0763047.1"/>
    </source>
</evidence>
<accession>A0A813Q7G8</accession>
<protein>
    <submittedName>
        <fullName evidence="2">Uncharacterized protein</fullName>
    </submittedName>
</protein>